<dbReference type="PROSITE" id="PS51462">
    <property type="entry name" value="NUDIX"/>
    <property type="match status" value="1"/>
</dbReference>
<sequence length="187" mass="21395">MHLLKSTIHPDLNAATPDAIAGQGFTRRAARAIVLRGSEILMLYTARYHDYSIPGGGVDEGEDIRQALMRELEEETGAHTIEILSEFGRYQEFRPWYKPGFDFVQMESFCFVCTIGEELGDTKLESHELQNGMRPVWIDIHQAIAHNEHTMAHSEKKGLSIERETYLLRLIRDELLTNESHLKINCP</sequence>
<evidence type="ECO:0000313" key="6">
    <source>
        <dbReference type="Proteomes" id="UP000198233"/>
    </source>
</evidence>
<dbReference type="InterPro" id="IPR020084">
    <property type="entry name" value="NUDIX_hydrolase_CS"/>
</dbReference>
<dbReference type="Proteomes" id="UP000198233">
    <property type="component" value="Chromosome"/>
</dbReference>
<feature type="domain" description="Nudix hydrolase" evidence="4">
    <location>
        <begin position="25"/>
        <end position="165"/>
    </location>
</feature>
<dbReference type="InterPro" id="IPR000086">
    <property type="entry name" value="NUDIX_hydrolase_dom"/>
</dbReference>
<dbReference type="PANTHER" id="PTHR43046">
    <property type="entry name" value="GDP-MANNOSE MANNOSYL HYDROLASE"/>
    <property type="match status" value="1"/>
</dbReference>
<dbReference type="GO" id="GO:0016787">
    <property type="term" value="F:hydrolase activity"/>
    <property type="evidence" value="ECO:0007669"/>
    <property type="project" value="UniProtKB-KW"/>
</dbReference>
<reference evidence="5 6" key="1">
    <citation type="submission" date="2017-06" db="EMBL/GenBank/DDBJ databases">
        <title>Complete genome sequence of Shewanella marisflavi EP1 associated with anaerobic 2,4-dinitrotoluene reduction and salt tolerance.</title>
        <authorList>
            <person name="Huang J."/>
        </authorList>
    </citation>
    <scope>NUCLEOTIDE SEQUENCE [LARGE SCALE GENOMIC DNA]</scope>
    <source>
        <strain evidence="5 6">EP1</strain>
    </source>
</reference>
<gene>
    <name evidence="5" type="ORF">CFF01_05780</name>
</gene>
<dbReference type="PANTHER" id="PTHR43046:SF15">
    <property type="entry name" value="MUTT_NUDIX FAMILY PROTEIN"/>
    <property type="match status" value="1"/>
</dbReference>
<dbReference type="SUPFAM" id="SSF55811">
    <property type="entry name" value="Nudix"/>
    <property type="match status" value="1"/>
</dbReference>
<protein>
    <submittedName>
        <fullName evidence="5">DNA mismatch repair protein MutT</fullName>
    </submittedName>
</protein>
<dbReference type="Gene3D" id="3.90.79.10">
    <property type="entry name" value="Nucleoside Triphosphate Pyrophosphohydrolase"/>
    <property type="match status" value="1"/>
</dbReference>
<proteinExistence type="inferred from homology"/>
<evidence type="ECO:0000256" key="1">
    <source>
        <dbReference type="ARBA" id="ARBA00001946"/>
    </source>
</evidence>
<comment type="similarity">
    <text evidence="3">Belongs to the Nudix hydrolase family.</text>
</comment>
<evidence type="ECO:0000259" key="4">
    <source>
        <dbReference type="PROSITE" id="PS51462"/>
    </source>
</evidence>
<dbReference type="Pfam" id="PF00293">
    <property type="entry name" value="NUDIX"/>
    <property type="match status" value="1"/>
</dbReference>
<dbReference type="KEGG" id="smav:CFF01_05780"/>
<organism evidence="5 6">
    <name type="scientific">Shewanella marisflavi</name>
    <dbReference type="NCBI Taxonomy" id="260364"/>
    <lineage>
        <taxon>Bacteria</taxon>
        <taxon>Pseudomonadati</taxon>
        <taxon>Pseudomonadota</taxon>
        <taxon>Gammaproteobacteria</taxon>
        <taxon>Alteromonadales</taxon>
        <taxon>Shewanellaceae</taxon>
        <taxon>Shewanella</taxon>
    </lineage>
</organism>
<keyword evidence="2 3" id="KW-0378">Hydrolase</keyword>
<evidence type="ECO:0000256" key="3">
    <source>
        <dbReference type="RuleBase" id="RU003476"/>
    </source>
</evidence>
<dbReference type="InterPro" id="IPR015797">
    <property type="entry name" value="NUDIX_hydrolase-like_dom_sf"/>
</dbReference>
<name>A0AAC9TXZ2_9GAMM</name>
<dbReference type="CDD" id="cd02883">
    <property type="entry name" value="NUDIX_Hydrolase"/>
    <property type="match status" value="1"/>
</dbReference>
<evidence type="ECO:0000256" key="2">
    <source>
        <dbReference type="ARBA" id="ARBA00022801"/>
    </source>
</evidence>
<accession>A0AAC9TXZ2</accession>
<dbReference type="AlphaFoldDB" id="A0AAC9TXZ2"/>
<comment type="cofactor">
    <cofactor evidence="1">
        <name>Mg(2+)</name>
        <dbReference type="ChEBI" id="CHEBI:18420"/>
    </cofactor>
</comment>
<dbReference type="InterPro" id="IPR020476">
    <property type="entry name" value="Nudix_hydrolase"/>
</dbReference>
<dbReference type="EMBL" id="CP022272">
    <property type="protein sequence ID" value="ASJ96131.1"/>
    <property type="molecule type" value="Genomic_DNA"/>
</dbReference>
<evidence type="ECO:0000313" key="5">
    <source>
        <dbReference type="EMBL" id="ASJ96131.1"/>
    </source>
</evidence>
<dbReference type="PRINTS" id="PR00502">
    <property type="entry name" value="NUDIXFAMILY"/>
</dbReference>
<dbReference type="RefSeq" id="WP_088904166.1">
    <property type="nucleotide sequence ID" value="NZ_CP022272.1"/>
</dbReference>
<dbReference type="PROSITE" id="PS00893">
    <property type="entry name" value="NUDIX_BOX"/>
    <property type="match status" value="1"/>
</dbReference>